<dbReference type="OrthoDB" id="15688at2759"/>
<feature type="region of interest" description="Disordered" evidence="1">
    <location>
        <begin position="1"/>
        <end position="63"/>
    </location>
</feature>
<organism evidence="2 3">
    <name type="scientific">Dioscorea zingiberensis</name>
    <dbReference type="NCBI Taxonomy" id="325984"/>
    <lineage>
        <taxon>Eukaryota</taxon>
        <taxon>Viridiplantae</taxon>
        <taxon>Streptophyta</taxon>
        <taxon>Embryophyta</taxon>
        <taxon>Tracheophyta</taxon>
        <taxon>Spermatophyta</taxon>
        <taxon>Magnoliopsida</taxon>
        <taxon>Liliopsida</taxon>
        <taxon>Dioscoreales</taxon>
        <taxon>Dioscoreaceae</taxon>
        <taxon>Dioscorea</taxon>
    </lineage>
</organism>
<evidence type="ECO:0000256" key="1">
    <source>
        <dbReference type="SAM" id="MobiDB-lite"/>
    </source>
</evidence>
<dbReference type="AlphaFoldDB" id="A0A9D5HGP5"/>
<feature type="compositionally biased region" description="Polar residues" evidence="1">
    <location>
        <begin position="34"/>
        <end position="49"/>
    </location>
</feature>
<comment type="caution">
    <text evidence="2">The sequence shown here is derived from an EMBL/GenBank/DDBJ whole genome shotgun (WGS) entry which is preliminary data.</text>
</comment>
<reference evidence="2" key="2">
    <citation type="journal article" date="2022" name="Hortic Res">
        <title>The genome of Dioscorea zingiberensis sheds light on the biosynthesis, origin and evolution of the medicinally important diosgenin saponins.</title>
        <authorList>
            <person name="Li Y."/>
            <person name="Tan C."/>
            <person name="Li Z."/>
            <person name="Guo J."/>
            <person name="Li S."/>
            <person name="Chen X."/>
            <person name="Wang C."/>
            <person name="Dai X."/>
            <person name="Yang H."/>
            <person name="Song W."/>
            <person name="Hou L."/>
            <person name="Xu J."/>
            <person name="Tong Z."/>
            <person name="Xu A."/>
            <person name="Yuan X."/>
            <person name="Wang W."/>
            <person name="Yang Q."/>
            <person name="Chen L."/>
            <person name="Sun Z."/>
            <person name="Wang K."/>
            <person name="Pan B."/>
            <person name="Chen J."/>
            <person name="Bao Y."/>
            <person name="Liu F."/>
            <person name="Qi X."/>
            <person name="Gang D.R."/>
            <person name="Wen J."/>
            <person name="Li J."/>
        </authorList>
    </citation>
    <scope>NUCLEOTIDE SEQUENCE</scope>
    <source>
        <strain evidence="2">Dzin_1.0</strain>
    </source>
</reference>
<dbReference type="EMBL" id="JAGGNH010000004">
    <property type="protein sequence ID" value="KAJ0975587.1"/>
    <property type="molecule type" value="Genomic_DNA"/>
</dbReference>
<evidence type="ECO:0000313" key="3">
    <source>
        <dbReference type="Proteomes" id="UP001085076"/>
    </source>
</evidence>
<feature type="compositionally biased region" description="Basic and acidic residues" evidence="1">
    <location>
        <begin position="54"/>
        <end position="63"/>
    </location>
</feature>
<evidence type="ECO:0000313" key="2">
    <source>
        <dbReference type="EMBL" id="KAJ0975587.1"/>
    </source>
</evidence>
<sequence>MAANEATLDFKPDDEDLMEEDVGAEAEAVPSPKLPSTITADSGEPSNGQRKTKERGLCEETGPRFARRDFDSLDTDGFFAWRSYNRERNQLHSTLYSLSKRNSCDTAQ</sequence>
<proteinExistence type="predicted"/>
<gene>
    <name evidence="2" type="ORF">J5N97_017552</name>
</gene>
<accession>A0A9D5HGP5</accession>
<dbReference type="Proteomes" id="UP001085076">
    <property type="component" value="Miscellaneous, Linkage group lg04"/>
</dbReference>
<protein>
    <submittedName>
        <fullName evidence="2">Uncharacterized protein</fullName>
    </submittedName>
</protein>
<feature type="compositionally biased region" description="Acidic residues" evidence="1">
    <location>
        <begin position="12"/>
        <end position="24"/>
    </location>
</feature>
<name>A0A9D5HGP5_9LILI</name>
<reference evidence="2" key="1">
    <citation type="submission" date="2021-03" db="EMBL/GenBank/DDBJ databases">
        <authorList>
            <person name="Li Z."/>
            <person name="Yang C."/>
        </authorList>
    </citation>
    <scope>NUCLEOTIDE SEQUENCE</scope>
    <source>
        <strain evidence="2">Dzin_1.0</strain>
        <tissue evidence="2">Leaf</tissue>
    </source>
</reference>
<keyword evidence="3" id="KW-1185">Reference proteome</keyword>